<dbReference type="InterPro" id="IPR036514">
    <property type="entry name" value="SGNH_hydro_sf"/>
</dbReference>
<evidence type="ECO:0000256" key="1">
    <source>
        <dbReference type="ARBA" id="ARBA00008668"/>
    </source>
</evidence>
<dbReference type="AlphaFoldDB" id="A0A7K3THA6"/>
<dbReference type="PANTHER" id="PTHR43695:SF1">
    <property type="entry name" value="RHAMNOGALACTURONAN ACETYLESTERASE"/>
    <property type="match status" value="1"/>
</dbReference>
<dbReference type="SUPFAM" id="SSF52266">
    <property type="entry name" value="SGNH hydrolase"/>
    <property type="match status" value="1"/>
</dbReference>
<reference evidence="3 4" key="1">
    <citation type="submission" date="2019-10" db="EMBL/GenBank/DDBJ databases">
        <title>Bifidobacterium from non-human primates.</title>
        <authorList>
            <person name="Modesto M."/>
        </authorList>
    </citation>
    <scope>NUCLEOTIDE SEQUENCE [LARGE SCALE GENOMIC DNA]</scope>
    <source>
        <strain evidence="3 4">TREC</strain>
    </source>
</reference>
<comment type="caution">
    <text evidence="3">The sequence shown here is derived from an EMBL/GenBank/DDBJ whole genome shotgun (WGS) entry which is preliminary data.</text>
</comment>
<sequence>MTVYIVGGSSAARKETKYRPETAWAERFPDCFTNPELVRNLAVNDIDVVRYAASEEFLQLRGSLKSGDWLFVDFAGDDAVPAGFGGYRGSSVKDIAMFEYGVDAIVDAAQTASAVPVLLTPVARRRFDGNGVLTDTDTVRSASVRKIAARRNAPLIDLYARTYALLAEWGPLRSRSLYLHGRRGELVNYPQGVDDDAHLNGTGAEIVARMVADGIRSLGLTLADQLREVGRPIAVPMMAVR</sequence>
<organism evidence="3 4">
    <name type="scientific">Bifidobacterium avesanii</name>
    <dbReference type="NCBI Taxonomy" id="1798157"/>
    <lineage>
        <taxon>Bacteria</taxon>
        <taxon>Bacillati</taxon>
        <taxon>Actinomycetota</taxon>
        <taxon>Actinomycetes</taxon>
        <taxon>Bifidobacteriales</taxon>
        <taxon>Bifidobacteriaceae</taxon>
        <taxon>Bifidobacterium</taxon>
    </lineage>
</organism>
<evidence type="ECO:0008006" key="5">
    <source>
        <dbReference type="Google" id="ProtNLM"/>
    </source>
</evidence>
<accession>A0A7K3THA6</accession>
<proteinExistence type="inferred from homology"/>
<evidence type="ECO:0000313" key="3">
    <source>
        <dbReference type="EMBL" id="NEG78475.1"/>
    </source>
</evidence>
<dbReference type="GO" id="GO:0016787">
    <property type="term" value="F:hydrolase activity"/>
    <property type="evidence" value="ECO:0007669"/>
    <property type="project" value="UniProtKB-KW"/>
</dbReference>
<dbReference type="EMBL" id="WHZY01000006">
    <property type="protein sequence ID" value="NEG78475.1"/>
    <property type="molecule type" value="Genomic_DNA"/>
</dbReference>
<name>A0A7K3THA6_9BIFI</name>
<keyword evidence="4" id="KW-1185">Reference proteome</keyword>
<dbReference type="Gene3D" id="3.40.50.1110">
    <property type="entry name" value="SGNH hydrolase"/>
    <property type="match status" value="1"/>
</dbReference>
<evidence type="ECO:0000256" key="2">
    <source>
        <dbReference type="ARBA" id="ARBA00022801"/>
    </source>
</evidence>
<protein>
    <recommendedName>
        <fullName evidence="5">SGNH hydrolase-type esterase domain-containing protein</fullName>
    </recommendedName>
</protein>
<dbReference type="Proteomes" id="UP000469763">
    <property type="component" value="Unassembled WGS sequence"/>
</dbReference>
<dbReference type="RefSeq" id="WP_152350166.1">
    <property type="nucleotide sequence ID" value="NZ_WBSN01000005.1"/>
</dbReference>
<gene>
    <name evidence="3" type="ORF">GFD22_05735</name>
</gene>
<dbReference type="PANTHER" id="PTHR43695">
    <property type="entry name" value="PUTATIVE (AFU_ORTHOLOGUE AFUA_2G17250)-RELATED"/>
    <property type="match status" value="1"/>
</dbReference>
<dbReference type="InterPro" id="IPR037459">
    <property type="entry name" value="RhgT-like"/>
</dbReference>
<evidence type="ECO:0000313" key="4">
    <source>
        <dbReference type="Proteomes" id="UP000469763"/>
    </source>
</evidence>
<keyword evidence="2" id="KW-0378">Hydrolase</keyword>
<dbReference type="OrthoDB" id="9802318at2"/>
<comment type="similarity">
    <text evidence="1">Belongs to the 'GDSL' lipolytic enzyme family.</text>
</comment>